<sequence length="98" mass="11317">MAKAKRIIQTAKFERAVKKLKKTQKADLDGAIKAIANNPEIGDKKTGSLSHLQVYKFKMVKQLTLLAYYFDKGELILELVSFGSHENFYRNLERQERN</sequence>
<comment type="caution">
    <text evidence="1">The sequence shown here is derived from an EMBL/GenBank/DDBJ whole genome shotgun (WGS) entry which is preliminary data.</text>
</comment>
<organism evidence="1">
    <name type="scientific">invertebrate metagenome</name>
    <dbReference type="NCBI Taxonomy" id="1711999"/>
    <lineage>
        <taxon>unclassified sequences</taxon>
        <taxon>metagenomes</taxon>
        <taxon>organismal metagenomes</taxon>
    </lineage>
</organism>
<evidence type="ECO:0008006" key="2">
    <source>
        <dbReference type="Google" id="ProtNLM"/>
    </source>
</evidence>
<evidence type="ECO:0000313" key="1">
    <source>
        <dbReference type="EMBL" id="PJE77435.1"/>
    </source>
</evidence>
<accession>A0A2H9T2J3</accession>
<protein>
    <recommendedName>
        <fullName evidence="2">Addiction module toxin RelE</fullName>
    </recommendedName>
</protein>
<gene>
    <name evidence="1" type="ORF">CI610_03644</name>
</gene>
<dbReference type="InterPro" id="IPR031552">
    <property type="entry name" value="ParE-like_toxin"/>
</dbReference>
<dbReference type="EMBL" id="NSIT01000605">
    <property type="protein sequence ID" value="PJE77435.1"/>
    <property type="molecule type" value="Genomic_DNA"/>
</dbReference>
<dbReference type="InterPro" id="IPR035093">
    <property type="entry name" value="RelE/ParE_toxin_dom_sf"/>
</dbReference>
<dbReference type="AlphaFoldDB" id="A0A2H9T2J3"/>
<name>A0A2H9T2J3_9ZZZZ</name>
<proteinExistence type="predicted"/>
<dbReference type="Pfam" id="PF15781">
    <property type="entry name" value="ParE-like_toxin"/>
    <property type="match status" value="1"/>
</dbReference>
<reference evidence="1" key="1">
    <citation type="journal article" date="2017" name="Appl. Environ. Microbiol.">
        <title>Molecular characterization of an Endozoicomonas-like organism causing infection in king scallop Pecten maximus L.</title>
        <authorList>
            <person name="Cano I."/>
            <person name="van Aerle R."/>
            <person name="Ross S."/>
            <person name="Verner-Jeffreys D.W."/>
            <person name="Paley R.K."/>
            <person name="Rimmer G."/>
            <person name="Ryder D."/>
            <person name="Hooper P."/>
            <person name="Stone D."/>
            <person name="Feist S.W."/>
        </authorList>
    </citation>
    <scope>NUCLEOTIDE SEQUENCE</scope>
</reference>
<dbReference type="Gene3D" id="3.30.2310.20">
    <property type="entry name" value="RelE-like"/>
    <property type="match status" value="1"/>
</dbReference>